<dbReference type="Pfam" id="PF04093">
    <property type="entry name" value="MreD"/>
    <property type="match status" value="1"/>
</dbReference>
<keyword evidence="3" id="KW-1003">Cell membrane</keyword>
<evidence type="ECO:0000313" key="10">
    <source>
        <dbReference type="Proteomes" id="UP000031121"/>
    </source>
</evidence>
<accession>A0A0A8B2K9</accession>
<dbReference type="GO" id="GO:0008360">
    <property type="term" value="P:regulation of cell shape"/>
    <property type="evidence" value="ECO:0007669"/>
    <property type="project" value="UniProtKB-KW"/>
</dbReference>
<evidence type="ECO:0000256" key="8">
    <source>
        <dbReference type="SAM" id="Phobius"/>
    </source>
</evidence>
<evidence type="ECO:0000256" key="5">
    <source>
        <dbReference type="ARBA" id="ARBA00022960"/>
    </source>
</evidence>
<proteinExistence type="inferred from homology"/>
<feature type="transmembrane region" description="Helical" evidence="8">
    <location>
        <begin position="70"/>
        <end position="91"/>
    </location>
</feature>
<dbReference type="NCBIfam" id="TIGR03426">
    <property type="entry name" value="shape_MreD"/>
    <property type="match status" value="1"/>
</dbReference>
<dbReference type="Proteomes" id="UP000031121">
    <property type="component" value="Chromosome"/>
</dbReference>
<dbReference type="RefSeq" id="WP_039688318.1">
    <property type="nucleotide sequence ID" value="NZ_CP009302.1"/>
</dbReference>
<evidence type="ECO:0000313" key="9">
    <source>
        <dbReference type="EMBL" id="AJC11630.1"/>
    </source>
</evidence>
<dbReference type="KEGG" id="cbac:JI75_01940"/>
<gene>
    <name evidence="9" type="ORF">JI75_01940</name>
</gene>
<evidence type="ECO:0000256" key="3">
    <source>
        <dbReference type="ARBA" id="ARBA00022475"/>
    </source>
</evidence>
<dbReference type="GO" id="GO:0005886">
    <property type="term" value="C:plasma membrane"/>
    <property type="evidence" value="ECO:0007669"/>
    <property type="project" value="UniProtKB-SubCell"/>
</dbReference>
<keyword evidence="4 8" id="KW-0812">Transmembrane</keyword>
<comment type="subcellular location">
    <subcellularLocation>
        <location evidence="1">Cell membrane</location>
        <topology evidence="1">Multi-pass membrane protein</topology>
    </subcellularLocation>
</comment>
<evidence type="ECO:0000256" key="1">
    <source>
        <dbReference type="ARBA" id="ARBA00004651"/>
    </source>
</evidence>
<dbReference type="HOGENOM" id="CLU_1530235_0_0_11"/>
<comment type="similarity">
    <text evidence="2">Belongs to the MreD family.</text>
</comment>
<keyword evidence="10" id="KW-1185">Reference proteome</keyword>
<evidence type="ECO:0000256" key="2">
    <source>
        <dbReference type="ARBA" id="ARBA00007776"/>
    </source>
</evidence>
<name>A0A0A8B2K9_9ACTN</name>
<feature type="transmembrane region" description="Helical" evidence="8">
    <location>
        <begin position="98"/>
        <end position="121"/>
    </location>
</feature>
<evidence type="ECO:0000256" key="4">
    <source>
        <dbReference type="ARBA" id="ARBA00022692"/>
    </source>
</evidence>
<evidence type="ECO:0000256" key="6">
    <source>
        <dbReference type="ARBA" id="ARBA00022989"/>
    </source>
</evidence>
<keyword evidence="7 8" id="KW-0472">Membrane</keyword>
<evidence type="ECO:0000256" key="7">
    <source>
        <dbReference type="ARBA" id="ARBA00023136"/>
    </source>
</evidence>
<keyword evidence="6 8" id="KW-1133">Transmembrane helix</keyword>
<reference evidence="9 10" key="2">
    <citation type="journal article" date="2015" name="Genome Announc.">
        <title>Complete Genome Sequence of Coriobacteriaceae Strain 68-1-3, a Novel Mucus-Degrading Isolate from the Swine Intestinal Tract.</title>
        <authorList>
            <person name="Looft T."/>
            <person name="Bayles D.O."/>
            <person name="Alt D.P."/>
            <person name="Stanton T.B."/>
        </authorList>
    </citation>
    <scope>NUCLEOTIDE SEQUENCE [LARGE SCALE GENOMIC DNA]</scope>
    <source>
        <strain evidence="9 10">68-1-3</strain>
    </source>
</reference>
<dbReference type="STRING" id="1531429.JI75_01940"/>
<dbReference type="AlphaFoldDB" id="A0A0A8B2K9"/>
<protein>
    <submittedName>
        <fullName evidence="9">Uncharacterized protein</fullName>
    </submittedName>
</protein>
<keyword evidence="5" id="KW-0133">Cell shape</keyword>
<dbReference type="InterPro" id="IPR007227">
    <property type="entry name" value="Cell_shape_determining_MreD"/>
</dbReference>
<sequence length="175" mass="18008">MNVSNGNMLGFAGALAALLLQLLAAPALSIGGAVPNFAIVFVMAYALVRPHRLGPVMPFALGLAFDLASGAPVGSMAFSLLLISIVVARLFEALDNDAILVPLVLLGGGVLAIELIHALFMLAGGVSASLGDALVHVVVPCAVYEFFLGAATYLVMHRFAPRQTAAVPTNVSNVR</sequence>
<feature type="transmembrane region" description="Helical" evidence="8">
    <location>
        <begin position="133"/>
        <end position="155"/>
    </location>
</feature>
<organism evidence="9 10">
    <name type="scientific">Berryella intestinalis</name>
    <dbReference type="NCBI Taxonomy" id="1531429"/>
    <lineage>
        <taxon>Bacteria</taxon>
        <taxon>Bacillati</taxon>
        <taxon>Actinomycetota</taxon>
        <taxon>Coriobacteriia</taxon>
        <taxon>Eggerthellales</taxon>
        <taxon>Eggerthellaceae</taxon>
        <taxon>Berryella</taxon>
    </lineage>
</organism>
<dbReference type="OrthoDB" id="3176916at2"/>
<dbReference type="EMBL" id="CP009302">
    <property type="protein sequence ID" value="AJC11630.1"/>
    <property type="molecule type" value="Genomic_DNA"/>
</dbReference>
<reference evidence="10" key="1">
    <citation type="submission" date="2014-08" db="EMBL/GenBank/DDBJ databases">
        <title>Coriobacteriaceae sp. complete genome.</title>
        <authorList>
            <person name="Looft T."/>
            <person name="Bayles D.O."/>
            <person name="Stanton T.B."/>
        </authorList>
    </citation>
    <scope>NUCLEOTIDE SEQUENCE [LARGE SCALE GENOMIC DNA]</scope>
    <source>
        <strain evidence="10">68-1-3</strain>
    </source>
</reference>